<proteinExistence type="predicted"/>
<evidence type="ECO:0000313" key="3">
    <source>
        <dbReference type="Proteomes" id="UP001302349"/>
    </source>
</evidence>
<feature type="signal peptide" evidence="1">
    <location>
        <begin position="1"/>
        <end position="21"/>
    </location>
</feature>
<organism evidence="2 3">
    <name type="scientific">Imperialibacter roseus</name>
    <dbReference type="NCBI Taxonomy" id="1324217"/>
    <lineage>
        <taxon>Bacteria</taxon>
        <taxon>Pseudomonadati</taxon>
        <taxon>Bacteroidota</taxon>
        <taxon>Cytophagia</taxon>
        <taxon>Cytophagales</taxon>
        <taxon>Flammeovirgaceae</taxon>
        <taxon>Imperialibacter</taxon>
    </lineage>
</organism>
<dbReference type="RefSeq" id="WP_317491525.1">
    <property type="nucleotide sequence ID" value="NZ_CP136051.1"/>
</dbReference>
<dbReference type="Proteomes" id="UP001302349">
    <property type="component" value="Chromosome"/>
</dbReference>
<feature type="chain" id="PRO_5047392246" description="TonB-dependent receptor plug domain-containing protein" evidence="1">
    <location>
        <begin position="22"/>
        <end position="239"/>
    </location>
</feature>
<evidence type="ECO:0008006" key="4">
    <source>
        <dbReference type="Google" id="ProtNLM"/>
    </source>
</evidence>
<reference evidence="2 3" key="1">
    <citation type="journal article" date="2023" name="Microbiol. Resour. Announc.">
        <title>Complete Genome Sequence of Imperialibacter roseus strain P4T.</title>
        <authorList>
            <person name="Tizabi D.R."/>
            <person name="Bachvaroff T."/>
            <person name="Hill R.T."/>
        </authorList>
    </citation>
    <scope>NUCLEOTIDE SEQUENCE [LARGE SCALE GENOMIC DNA]</scope>
    <source>
        <strain evidence="2 3">P4T</strain>
    </source>
</reference>
<dbReference type="EMBL" id="CP136051">
    <property type="protein sequence ID" value="WOK08894.1"/>
    <property type="molecule type" value="Genomic_DNA"/>
</dbReference>
<evidence type="ECO:0000313" key="2">
    <source>
        <dbReference type="EMBL" id="WOK08894.1"/>
    </source>
</evidence>
<dbReference type="Gene3D" id="1.20.120.1490">
    <property type="match status" value="1"/>
</dbReference>
<sequence>MKNIITICLVLLLAGSMTSFAQTSDPFAATLYEPDLVVKYTDDIGLTDAQARDMKVTYEKNISQFNKKKSDWSLAMVEFQEIISQPSVNYETLDKKFNEVLALESEIKKIKLKSLVEIKNLLTVDQQSKLDNIKKQNPEYNKAFELTLGFEEDSKIVIKKHESLSPDTKKEPLFILYGGDEKPTIDKKISSIDDVKPEDIQALSVYKGTAATDRFGEDGKNGVIEIKIKGPALKKYRKN</sequence>
<name>A0ABZ0IXN4_9BACT</name>
<keyword evidence="1" id="KW-0732">Signal</keyword>
<accession>A0ABZ0IXN4</accession>
<evidence type="ECO:0000256" key="1">
    <source>
        <dbReference type="SAM" id="SignalP"/>
    </source>
</evidence>
<keyword evidence="3" id="KW-1185">Reference proteome</keyword>
<protein>
    <recommendedName>
        <fullName evidence="4">TonB-dependent receptor plug domain-containing protein</fullName>
    </recommendedName>
</protein>
<gene>
    <name evidence="2" type="ORF">RT717_09625</name>
</gene>